<reference evidence="1 2" key="1">
    <citation type="submission" date="2024-11" db="EMBL/GenBank/DDBJ databases">
        <title>Chromosome-level genome assembly of the freshwater bivalve Anodonta woodiana.</title>
        <authorList>
            <person name="Chen X."/>
        </authorList>
    </citation>
    <scope>NUCLEOTIDE SEQUENCE [LARGE SCALE GENOMIC DNA]</scope>
    <source>
        <strain evidence="1">MN2024</strain>
        <tissue evidence="1">Gills</tissue>
    </source>
</reference>
<accession>A0ABD3WUU4</accession>
<evidence type="ECO:0000313" key="2">
    <source>
        <dbReference type="Proteomes" id="UP001634394"/>
    </source>
</evidence>
<dbReference type="AlphaFoldDB" id="A0ABD3WUU4"/>
<protein>
    <recommendedName>
        <fullName evidence="3">MULE transposase domain-containing protein</fullName>
    </recommendedName>
</protein>
<name>A0ABD3WUU4_SINWO</name>
<gene>
    <name evidence="1" type="ORF">ACJMK2_034401</name>
</gene>
<evidence type="ECO:0008006" key="3">
    <source>
        <dbReference type="Google" id="ProtNLM"/>
    </source>
</evidence>
<dbReference type="EMBL" id="JBJQND010000005">
    <property type="protein sequence ID" value="KAL3876563.1"/>
    <property type="molecule type" value="Genomic_DNA"/>
</dbReference>
<comment type="caution">
    <text evidence="1">The sequence shown here is derived from an EMBL/GenBank/DDBJ whole genome shotgun (WGS) entry which is preliminary data.</text>
</comment>
<organism evidence="1 2">
    <name type="scientific">Sinanodonta woodiana</name>
    <name type="common">Chinese pond mussel</name>
    <name type="synonym">Anodonta woodiana</name>
    <dbReference type="NCBI Taxonomy" id="1069815"/>
    <lineage>
        <taxon>Eukaryota</taxon>
        <taxon>Metazoa</taxon>
        <taxon>Spiralia</taxon>
        <taxon>Lophotrochozoa</taxon>
        <taxon>Mollusca</taxon>
        <taxon>Bivalvia</taxon>
        <taxon>Autobranchia</taxon>
        <taxon>Heteroconchia</taxon>
        <taxon>Palaeoheterodonta</taxon>
        <taxon>Unionida</taxon>
        <taxon>Unionoidea</taxon>
        <taxon>Unionidae</taxon>
        <taxon>Unioninae</taxon>
        <taxon>Sinanodonta</taxon>
    </lineage>
</organism>
<sequence length="329" mass="39055">MLEFVTSKKGSRKLVVQVRVHTKDDEIVYEVATHNHTLTYGQVEVERAQAGMTRRGETEETTRSIVQNELMNVPVSAAHLLSKRTTFARDVRRHRQKTEDDLEFLSRSQHWFADETFRVIFPVVYALLYSRTEEAYQHLVQKIMLLKAGLYPDSIVVDIKLTSIRAFQNTFSAETITGCMFHFSQCVWRKLQADRFSERFRNEPVFALLVKRLLTLAFVPPQDVIDMFHHLLEDPAYRDIDVIYDYMEYNFIGRLRRAIRGPPRFTVQLWSQFSRVIDNLRKRKKSIRFNEALHTMVTEYNNRDPITYLEDIARIFVFYILMLFDYIIY</sequence>
<proteinExistence type="predicted"/>
<evidence type="ECO:0000313" key="1">
    <source>
        <dbReference type="EMBL" id="KAL3876563.1"/>
    </source>
</evidence>
<keyword evidence="2" id="KW-1185">Reference proteome</keyword>
<dbReference type="Proteomes" id="UP001634394">
    <property type="component" value="Unassembled WGS sequence"/>
</dbReference>